<evidence type="ECO:0000259" key="10">
    <source>
        <dbReference type="PROSITE" id="PS51192"/>
    </source>
</evidence>
<dbReference type="Proteomes" id="UP000626092">
    <property type="component" value="Unassembled WGS sequence"/>
</dbReference>
<dbReference type="Pfam" id="PF00270">
    <property type="entry name" value="DEAD"/>
    <property type="match status" value="1"/>
</dbReference>
<dbReference type="SUPFAM" id="SSF52540">
    <property type="entry name" value="P-loop containing nucleoside triphosphate hydrolases"/>
    <property type="match status" value="1"/>
</dbReference>
<dbReference type="GO" id="GO:0008380">
    <property type="term" value="P:RNA splicing"/>
    <property type="evidence" value="ECO:0007669"/>
    <property type="project" value="UniProtKB-KW"/>
</dbReference>
<comment type="caution">
    <text evidence="12">The sequence shown here is derived from an EMBL/GenBank/DDBJ whole genome shotgun (WGS) entry which is preliminary data.</text>
</comment>
<dbReference type="EC" id="3.6.4.13" evidence="1"/>
<dbReference type="PROSITE" id="PS51194">
    <property type="entry name" value="HELICASE_CTER"/>
    <property type="match status" value="1"/>
</dbReference>
<dbReference type="GO" id="GO:0005730">
    <property type="term" value="C:nucleolus"/>
    <property type="evidence" value="ECO:0007669"/>
    <property type="project" value="TreeGrafter"/>
</dbReference>
<evidence type="ECO:0000256" key="5">
    <source>
        <dbReference type="ARBA" id="ARBA00022801"/>
    </source>
</evidence>
<evidence type="ECO:0000256" key="8">
    <source>
        <dbReference type="ARBA" id="ARBA00023187"/>
    </source>
</evidence>
<dbReference type="EMBL" id="WJXA01000009">
    <property type="protein sequence ID" value="KAF7132564.1"/>
    <property type="molecule type" value="Genomic_DNA"/>
</dbReference>
<dbReference type="PROSITE" id="PS51192">
    <property type="entry name" value="HELICASE_ATP_BIND_1"/>
    <property type="match status" value="1"/>
</dbReference>
<dbReference type="PANTHER" id="PTHR18934">
    <property type="entry name" value="ATP-DEPENDENT RNA HELICASE"/>
    <property type="match status" value="1"/>
</dbReference>
<keyword evidence="8" id="KW-0508">mRNA splicing</keyword>
<dbReference type="InterPro" id="IPR011709">
    <property type="entry name" value="DEAD-box_helicase_OB_fold"/>
</dbReference>
<dbReference type="OrthoDB" id="10253254at2759"/>
<gene>
    <name evidence="12" type="ORF">RHSIM_Rhsim09G0126500</name>
</gene>
<keyword evidence="5" id="KW-0378">Hydrolase</keyword>
<evidence type="ECO:0000256" key="4">
    <source>
        <dbReference type="ARBA" id="ARBA00022741"/>
    </source>
</evidence>
<reference evidence="12" key="1">
    <citation type="submission" date="2019-11" db="EMBL/GenBank/DDBJ databases">
        <authorList>
            <person name="Liu Y."/>
            <person name="Hou J."/>
            <person name="Li T.-Q."/>
            <person name="Guan C.-H."/>
            <person name="Wu X."/>
            <person name="Wu H.-Z."/>
            <person name="Ling F."/>
            <person name="Zhang R."/>
            <person name="Shi X.-G."/>
            <person name="Ren J.-P."/>
            <person name="Chen E.-F."/>
            <person name="Sun J.-M."/>
        </authorList>
    </citation>
    <scope>NUCLEOTIDE SEQUENCE</scope>
    <source>
        <strain evidence="12">Adult_tree_wgs_1</strain>
        <tissue evidence="12">Leaves</tissue>
    </source>
</reference>
<dbReference type="GO" id="GO:0005681">
    <property type="term" value="C:spliceosomal complex"/>
    <property type="evidence" value="ECO:0007669"/>
    <property type="project" value="UniProtKB-KW"/>
</dbReference>
<evidence type="ECO:0000256" key="1">
    <source>
        <dbReference type="ARBA" id="ARBA00012552"/>
    </source>
</evidence>
<feature type="domain" description="Helicase C-terminal" evidence="11">
    <location>
        <begin position="272"/>
        <end position="467"/>
    </location>
</feature>
<dbReference type="GO" id="GO:0003724">
    <property type="term" value="F:RNA helicase activity"/>
    <property type="evidence" value="ECO:0007669"/>
    <property type="project" value="UniProtKB-EC"/>
</dbReference>
<evidence type="ECO:0000313" key="12">
    <source>
        <dbReference type="EMBL" id="KAF7132564.1"/>
    </source>
</evidence>
<dbReference type="InterPro" id="IPR001650">
    <property type="entry name" value="Helicase_C-like"/>
</dbReference>
<dbReference type="InterPro" id="IPR007502">
    <property type="entry name" value="Helicase-assoc_dom"/>
</dbReference>
<dbReference type="Gene3D" id="3.40.50.300">
    <property type="entry name" value="P-loop containing nucleotide triphosphate hydrolases"/>
    <property type="match status" value="2"/>
</dbReference>
<dbReference type="AlphaFoldDB" id="A0A834GHB1"/>
<dbReference type="GO" id="GO:0016787">
    <property type="term" value="F:hydrolase activity"/>
    <property type="evidence" value="ECO:0007669"/>
    <property type="project" value="UniProtKB-KW"/>
</dbReference>
<dbReference type="Pfam" id="PF07717">
    <property type="entry name" value="OB_NTP_bind"/>
    <property type="match status" value="1"/>
</dbReference>
<dbReference type="InterPro" id="IPR002464">
    <property type="entry name" value="DNA/RNA_helicase_DEAH_CS"/>
</dbReference>
<evidence type="ECO:0000256" key="6">
    <source>
        <dbReference type="ARBA" id="ARBA00022806"/>
    </source>
</evidence>
<evidence type="ECO:0000256" key="2">
    <source>
        <dbReference type="ARBA" id="ARBA00022664"/>
    </source>
</evidence>
<dbReference type="Pfam" id="PF04408">
    <property type="entry name" value="WHD_HA2"/>
    <property type="match status" value="1"/>
</dbReference>
<dbReference type="Pfam" id="PF00271">
    <property type="entry name" value="Helicase_C"/>
    <property type="match status" value="1"/>
</dbReference>
<keyword evidence="3" id="KW-0747">Spliceosome</keyword>
<keyword evidence="7" id="KW-0067">ATP-binding</keyword>
<accession>A0A834GHB1</accession>
<dbReference type="CDD" id="cd17978">
    <property type="entry name" value="DEXHc_DHX33"/>
    <property type="match status" value="1"/>
</dbReference>
<keyword evidence="6" id="KW-0347">Helicase</keyword>
<organism evidence="12 13">
    <name type="scientific">Rhododendron simsii</name>
    <name type="common">Sims's rhododendron</name>
    <dbReference type="NCBI Taxonomy" id="118357"/>
    <lineage>
        <taxon>Eukaryota</taxon>
        <taxon>Viridiplantae</taxon>
        <taxon>Streptophyta</taxon>
        <taxon>Embryophyta</taxon>
        <taxon>Tracheophyta</taxon>
        <taxon>Spermatophyta</taxon>
        <taxon>Magnoliopsida</taxon>
        <taxon>eudicotyledons</taxon>
        <taxon>Gunneridae</taxon>
        <taxon>Pentapetalae</taxon>
        <taxon>asterids</taxon>
        <taxon>Ericales</taxon>
        <taxon>Ericaceae</taxon>
        <taxon>Ericoideae</taxon>
        <taxon>Rhodoreae</taxon>
        <taxon>Rhododendron</taxon>
    </lineage>
</organism>
<name>A0A834GHB1_RHOSS</name>
<dbReference type="SMART" id="SM00487">
    <property type="entry name" value="DEXDc"/>
    <property type="match status" value="1"/>
</dbReference>
<comment type="catalytic activity">
    <reaction evidence="9">
        <text>ATP + H2O = ADP + phosphate + H(+)</text>
        <dbReference type="Rhea" id="RHEA:13065"/>
        <dbReference type="ChEBI" id="CHEBI:15377"/>
        <dbReference type="ChEBI" id="CHEBI:15378"/>
        <dbReference type="ChEBI" id="CHEBI:30616"/>
        <dbReference type="ChEBI" id="CHEBI:43474"/>
        <dbReference type="ChEBI" id="CHEBI:456216"/>
        <dbReference type="EC" id="3.6.4.13"/>
    </reaction>
</comment>
<dbReference type="Pfam" id="PF21010">
    <property type="entry name" value="HA2_C"/>
    <property type="match status" value="1"/>
</dbReference>
<feature type="domain" description="Helicase ATP-binding" evidence="10">
    <location>
        <begin position="44"/>
        <end position="249"/>
    </location>
</feature>
<keyword evidence="4" id="KW-0547">Nucleotide-binding</keyword>
<dbReference type="SMART" id="SM00490">
    <property type="entry name" value="HELICc"/>
    <property type="match status" value="1"/>
</dbReference>
<dbReference type="CDD" id="cd18791">
    <property type="entry name" value="SF2_C_RHA"/>
    <property type="match status" value="1"/>
</dbReference>
<dbReference type="InterPro" id="IPR014001">
    <property type="entry name" value="Helicase_ATP-bd"/>
</dbReference>
<evidence type="ECO:0000313" key="13">
    <source>
        <dbReference type="Proteomes" id="UP000626092"/>
    </source>
</evidence>
<evidence type="ECO:0000256" key="7">
    <source>
        <dbReference type="ARBA" id="ARBA00022840"/>
    </source>
</evidence>
<dbReference type="GO" id="GO:0003725">
    <property type="term" value="F:double-stranded RNA binding"/>
    <property type="evidence" value="ECO:0007669"/>
    <property type="project" value="TreeGrafter"/>
</dbReference>
<dbReference type="InterPro" id="IPR011545">
    <property type="entry name" value="DEAD/DEAH_box_helicase_dom"/>
</dbReference>
<dbReference type="InterPro" id="IPR048333">
    <property type="entry name" value="HA2_WH"/>
</dbReference>
<dbReference type="PROSITE" id="PS00690">
    <property type="entry name" value="DEAH_ATP_HELICASE"/>
    <property type="match status" value="1"/>
</dbReference>
<evidence type="ECO:0000259" key="11">
    <source>
        <dbReference type="PROSITE" id="PS51194"/>
    </source>
</evidence>
<dbReference type="GO" id="GO:0006397">
    <property type="term" value="P:mRNA processing"/>
    <property type="evidence" value="ECO:0007669"/>
    <property type="project" value="UniProtKB-KW"/>
</dbReference>
<keyword evidence="13" id="KW-1185">Reference proteome</keyword>
<proteinExistence type="predicted"/>
<dbReference type="InterPro" id="IPR027417">
    <property type="entry name" value="P-loop_NTPase"/>
</dbReference>
<dbReference type="Gene3D" id="1.20.120.1080">
    <property type="match status" value="1"/>
</dbReference>
<evidence type="ECO:0000256" key="3">
    <source>
        <dbReference type="ARBA" id="ARBA00022728"/>
    </source>
</evidence>
<dbReference type="GO" id="GO:0005524">
    <property type="term" value="F:ATP binding"/>
    <property type="evidence" value="ECO:0007669"/>
    <property type="project" value="UniProtKB-KW"/>
</dbReference>
<dbReference type="FunFam" id="3.40.50.300:FF:000007">
    <property type="entry name" value="Pre-mRNA-splicing factor ATP-dependent RNA helicase"/>
    <property type="match status" value="1"/>
</dbReference>
<protein>
    <recommendedName>
        <fullName evidence="1">RNA helicase</fullName>
        <ecNumber evidence="1">3.6.4.13</ecNumber>
    </recommendedName>
</protein>
<sequence length="746" mass="83992">MPSMDPVGSKGSNGGPKADFFARKQRIEQQRKSLPIASVEKRLMDEVRSHDILIIVGETGSGKTTQLPQYLFNAGFCRDGKIIGITQPRRVAAVTVAKRVAEECGVEMGQRVGYSIRFDDMTSSSTRIKYMTDGLLLREALLDKYLSKYSVIIVDEAHERTVDTDVLLGILKSVQKDRSRPINQLPNIDHTKVNNGVVIDKENDSQRASSLNQCRGLKLSPLKLIIMSASLDARGFSEYFGGARAVHVQGRQFPVDIFYTKAPETDYLDATLITIFQIHLEEGAGDVLVFLTGQEEIESVERLVLEKLQQLPEEKRKLKVLPIYSSLPSEKQMQVFMPAPTGFRKVDLSFMFEFFSVVYDLDAFGYVILATNIAETSVTIPGIKYVIDPGLVKARTYSARTGMESLVVVPTSKAQALQRSGRAGREGPGKCFRLYPEREFEKLSDSTVPEIKRCNLSKVVLQLKALGVDDIIGFDFMEKPLREAVIKSLELLALLGALTEESRLSKPVGHQMARLPLDPTHAKALILASQFNCLEEMLITVAMLSVESIFYAPREKLEEARTAAKCFSSLEGDHLTLINVFRASDELFEKSKIGNNREKAEKNMRKWCKENFINSRSVRQARDIHRQATSSFLSLKPKYDWQIRENVEQMGLHVASCGDDMLQFRRCLAAAFFLNAALKQPDGTYRVLSSGQSVQIHPSSVLFRTKPDCLIFDELVRTNHNYIRNVSRVDYLWLPELAPQYYTLKE</sequence>
<dbReference type="SMART" id="SM00847">
    <property type="entry name" value="HA2"/>
    <property type="match status" value="1"/>
</dbReference>
<keyword evidence="2" id="KW-0507">mRNA processing</keyword>
<dbReference type="PANTHER" id="PTHR18934:SF118">
    <property type="entry name" value="ATP-DEPENDENT RNA HELICASE DHX33"/>
    <property type="match status" value="1"/>
</dbReference>
<dbReference type="GO" id="GO:0045943">
    <property type="term" value="P:positive regulation of transcription by RNA polymerase I"/>
    <property type="evidence" value="ECO:0007669"/>
    <property type="project" value="TreeGrafter"/>
</dbReference>
<evidence type="ECO:0000256" key="9">
    <source>
        <dbReference type="ARBA" id="ARBA00047984"/>
    </source>
</evidence>